<gene>
    <name evidence="5" type="primary">rplT</name>
    <name evidence="7" type="ORF">B6D57_02830</name>
</gene>
<dbReference type="GO" id="GO:0000027">
    <property type="term" value="P:ribosomal large subunit assembly"/>
    <property type="evidence" value="ECO:0007669"/>
    <property type="project" value="UniProtKB-UniRule"/>
</dbReference>
<protein>
    <recommendedName>
        <fullName evidence="4 5">Large ribosomal subunit protein bL20</fullName>
    </recommendedName>
</protein>
<keyword evidence="3 5" id="KW-0687">Ribonucleoprotein</keyword>
<evidence type="ECO:0000256" key="5">
    <source>
        <dbReference type="HAMAP-Rule" id="MF_00382"/>
    </source>
</evidence>
<dbReference type="CDD" id="cd07026">
    <property type="entry name" value="Ribosomal_L20"/>
    <property type="match status" value="1"/>
</dbReference>
<dbReference type="SUPFAM" id="SSF74731">
    <property type="entry name" value="Ribosomal protein L20"/>
    <property type="match status" value="1"/>
</dbReference>
<evidence type="ECO:0000256" key="1">
    <source>
        <dbReference type="ARBA" id="ARBA00007698"/>
    </source>
</evidence>
<comment type="function">
    <text evidence="5 6">Binds directly to 23S ribosomal RNA and is necessary for the in vitro assembly process of the 50S ribosomal subunit. It is not involved in the protein synthesizing functions of that subunit.</text>
</comment>
<dbReference type="Gene3D" id="1.10.1900.20">
    <property type="entry name" value="Ribosomal protein L20"/>
    <property type="match status" value="1"/>
</dbReference>
<keyword evidence="5 6" id="KW-0694">RNA-binding</keyword>
<dbReference type="Pfam" id="PF00453">
    <property type="entry name" value="Ribosomal_L20"/>
    <property type="match status" value="1"/>
</dbReference>
<dbReference type="GO" id="GO:0006412">
    <property type="term" value="P:translation"/>
    <property type="evidence" value="ECO:0007669"/>
    <property type="project" value="InterPro"/>
</dbReference>
<comment type="caution">
    <text evidence="7">The sequence shown here is derived from an EMBL/GenBank/DDBJ whole genome shotgun (WGS) entry which is preliminary data.</text>
</comment>
<dbReference type="GO" id="GO:0019843">
    <property type="term" value="F:rRNA binding"/>
    <property type="evidence" value="ECO:0007669"/>
    <property type="project" value="UniProtKB-UniRule"/>
</dbReference>
<evidence type="ECO:0000256" key="3">
    <source>
        <dbReference type="ARBA" id="ARBA00023274"/>
    </source>
</evidence>
<dbReference type="Proteomes" id="UP000192611">
    <property type="component" value="Unassembled WGS sequence"/>
</dbReference>
<dbReference type="PANTHER" id="PTHR10986">
    <property type="entry name" value="39S RIBOSOMAL PROTEIN L20"/>
    <property type="match status" value="1"/>
</dbReference>
<dbReference type="InterPro" id="IPR005813">
    <property type="entry name" value="Ribosomal_bL20"/>
</dbReference>
<dbReference type="GO" id="GO:0003735">
    <property type="term" value="F:structural constituent of ribosome"/>
    <property type="evidence" value="ECO:0007669"/>
    <property type="project" value="InterPro"/>
</dbReference>
<evidence type="ECO:0000256" key="6">
    <source>
        <dbReference type="RuleBase" id="RU000560"/>
    </source>
</evidence>
<dbReference type="PRINTS" id="PR00062">
    <property type="entry name" value="RIBOSOMALL20"/>
</dbReference>
<dbReference type="EMBL" id="NATQ01000047">
    <property type="protein sequence ID" value="OQX90493.1"/>
    <property type="molecule type" value="Genomic_DNA"/>
</dbReference>
<evidence type="ECO:0000313" key="7">
    <source>
        <dbReference type="EMBL" id="OQX90493.1"/>
    </source>
</evidence>
<accession>A0A1W9S110</accession>
<dbReference type="NCBIfam" id="TIGR01032">
    <property type="entry name" value="rplT_bact"/>
    <property type="match status" value="1"/>
</dbReference>
<keyword evidence="5 6" id="KW-0699">rRNA-binding</keyword>
<evidence type="ECO:0000256" key="2">
    <source>
        <dbReference type="ARBA" id="ARBA00022980"/>
    </source>
</evidence>
<dbReference type="HAMAP" id="MF_00382">
    <property type="entry name" value="Ribosomal_bL20"/>
    <property type="match status" value="1"/>
</dbReference>
<dbReference type="AlphaFoldDB" id="A0A1W9S110"/>
<evidence type="ECO:0000256" key="4">
    <source>
        <dbReference type="ARBA" id="ARBA00035172"/>
    </source>
</evidence>
<dbReference type="Gene3D" id="6.10.160.10">
    <property type="match status" value="1"/>
</dbReference>
<comment type="similarity">
    <text evidence="1 5 6">Belongs to the bacterial ribosomal protein bL20 family.</text>
</comment>
<dbReference type="FunFam" id="1.10.1900.20:FF:000001">
    <property type="entry name" value="50S ribosomal protein L20"/>
    <property type="match status" value="1"/>
</dbReference>
<name>A0A1W9S110_9BACT</name>
<sequence length="117" mass="13828">MPRTRHSVARRRRRKKILRMAKGFRGGRSKLFKTAKDAVVKALQHQYRHRRMRRRLFRRLWIVRINAACRKEGISYSRFIGEAKKQGITINRKILADLAVNHPESLSAIIVNVKENI</sequence>
<dbReference type="GO" id="GO:1990904">
    <property type="term" value="C:ribonucleoprotein complex"/>
    <property type="evidence" value="ECO:0007669"/>
    <property type="project" value="UniProtKB-KW"/>
</dbReference>
<proteinExistence type="inferred from homology"/>
<dbReference type="GO" id="GO:0005840">
    <property type="term" value="C:ribosome"/>
    <property type="evidence" value="ECO:0007669"/>
    <property type="project" value="UniProtKB-KW"/>
</dbReference>
<reference evidence="8" key="1">
    <citation type="submission" date="2017-03" db="EMBL/GenBank/DDBJ databases">
        <title>Novel pathways for hydrocarbon cycling and metabolic interdependencies in hydrothermal sediment communities.</title>
        <authorList>
            <person name="Dombrowski N."/>
            <person name="Seitz K."/>
            <person name="Teske A."/>
            <person name="Baker B."/>
        </authorList>
    </citation>
    <scope>NUCLEOTIDE SEQUENCE [LARGE SCALE GENOMIC DNA]</scope>
</reference>
<keyword evidence="2 5" id="KW-0689">Ribosomal protein</keyword>
<evidence type="ECO:0000313" key="8">
    <source>
        <dbReference type="Proteomes" id="UP000192611"/>
    </source>
</evidence>
<dbReference type="InterPro" id="IPR035566">
    <property type="entry name" value="Ribosomal_protein_bL20_C"/>
</dbReference>
<organism evidence="7 8">
    <name type="scientific">Candidatus Coatesbacteria bacterium 4484_99</name>
    <dbReference type="NCBI Taxonomy" id="1970774"/>
    <lineage>
        <taxon>Bacteria</taxon>
        <taxon>Candidatus Coatesiibacteriota</taxon>
    </lineage>
</organism>